<dbReference type="InterPro" id="IPR009921">
    <property type="entry name" value="YehS-like"/>
</dbReference>
<comment type="caution">
    <text evidence="1">The sequence shown here is derived from an EMBL/GenBank/DDBJ whole genome shotgun (WGS) entry which is preliminary data.</text>
</comment>
<dbReference type="PANTHER" id="PTHR37805:SF1">
    <property type="entry name" value="CYTOPLASMIC PROTEIN"/>
    <property type="match status" value="1"/>
</dbReference>
<dbReference type="Proteomes" id="UP001521137">
    <property type="component" value="Unassembled WGS sequence"/>
</dbReference>
<name>A0ABS9DCW2_9ALTE</name>
<keyword evidence="2" id="KW-1185">Reference proteome</keyword>
<dbReference type="RefSeq" id="WP_235313937.1">
    <property type="nucleotide sequence ID" value="NZ_JAKGAS010000011.1"/>
</dbReference>
<dbReference type="PANTHER" id="PTHR37805">
    <property type="entry name" value="CYTOPLASMIC PROTEIN-RELATED"/>
    <property type="match status" value="1"/>
</dbReference>
<proteinExistence type="predicted"/>
<sequence length="153" mass="17987">MINNDVLRRVRYIFDYSDAEMIKVFTQADYPATVEDLHSWLRKDDDPQFVAISDIQFSLFLNGLINLKRGKKEGVEAPVEKRLTNNIIFRKLKIALNMQAEEILEVIALADFKMSKHELSALFRKPENRQYRLCKDQILRNFLKGLQIKIRGE</sequence>
<accession>A0ABS9DCW2</accession>
<dbReference type="EMBL" id="JAKGAS010000011">
    <property type="protein sequence ID" value="MCF2949838.1"/>
    <property type="molecule type" value="Genomic_DNA"/>
</dbReference>
<evidence type="ECO:0000313" key="1">
    <source>
        <dbReference type="EMBL" id="MCF2949838.1"/>
    </source>
</evidence>
<reference evidence="1 2" key="1">
    <citation type="submission" date="2022-01" db="EMBL/GenBank/DDBJ databases">
        <title>Paraglaciecola sp. G1-23.</title>
        <authorList>
            <person name="Jin M.S."/>
            <person name="Han D.M."/>
            <person name="Kim H.M."/>
            <person name="Jeon C.O."/>
        </authorList>
    </citation>
    <scope>NUCLEOTIDE SEQUENCE [LARGE SCALE GENOMIC DNA]</scope>
    <source>
        <strain evidence="1 2">G1-23</strain>
    </source>
</reference>
<protein>
    <submittedName>
        <fullName evidence="1">DUF1456 family protein</fullName>
    </submittedName>
</protein>
<gene>
    <name evidence="1" type="ORF">L0668_17095</name>
</gene>
<dbReference type="Pfam" id="PF07308">
    <property type="entry name" value="DUF1456"/>
    <property type="match status" value="2"/>
</dbReference>
<organism evidence="1 2">
    <name type="scientific">Paraglaciecola algarum</name>
    <dbReference type="NCBI Taxonomy" id="3050085"/>
    <lineage>
        <taxon>Bacteria</taxon>
        <taxon>Pseudomonadati</taxon>
        <taxon>Pseudomonadota</taxon>
        <taxon>Gammaproteobacteria</taxon>
        <taxon>Alteromonadales</taxon>
        <taxon>Alteromonadaceae</taxon>
        <taxon>Paraglaciecola</taxon>
    </lineage>
</organism>
<evidence type="ECO:0000313" key="2">
    <source>
        <dbReference type="Proteomes" id="UP001521137"/>
    </source>
</evidence>